<reference evidence="3 4" key="1">
    <citation type="journal article" date="2018" name="PLoS Genet.">
        <title>Population sequencing reveals clonal diversity and ancestral inbreeding in the grapevine cultivar Chardonnay.</title>
        <authorList>
            <person name="Roach M.J."/>
            <person name="Johnson D.L."/>
            <person name="Bohlmann J."/>
            <person name="van Vuuren H.J."/>
            <person name="Jones S.J."/>
            <person name="Pretorius I.S."/>
            <person name="Schmidt S.A."/>
            <person name="Borneman A.R."/>
        </authorList>
    </citation>
    <scope>NUCLEOTIDE SEQUENCE [LARGE SCALE GENOMIC DNA]</scope>
    <source>
        <strain evidence="4">cv. Chardonnay</strain>
        <tissue evidence="3">Leaf</tissue>
    </source>
</reference>
<dbReference type="CDD" id="cd01650">
    <property type="entry name" value="RT_nLTR_like"/>
    <property type="match status" value="1"/>
</dbReference>
<feature type="compositionally biased region" description="Basic and acidic residues" evidence="1">
    <location>
        <begin position="772"/>
        <end position="787"/>
    </location>
</feature>
<accession>A0A438KPY1</accession>
<organism evidence="3 4">
    <name type="scientific">Vitis vinifera</name>
    <name type="common">Grape</name>
    <dbReference type="NCBI Taxonomy" id="29760"/>
    <lineage>
        <taxon>Eukaryota</taxon>
        <taxon>Viridiplantae</taxon>
        <taxon>Streptophyta</taxon>
        <taxon>Embryophyta</taxon>
        <taxon>Tracheophyta</taxon>
        <taxon>Spermatophyta</taxon>
        <taxon>Magnoliopsida</taxon>
        <taxon>eudicotyledons</taxon>
        <taxon>Gunneridae</taxon>
        <taxon>Pentapetalae</taxon>
        <taxon>rosids</taxon>
        <taxon>Vitales</taxon>
        <taxon>Vitaceae</taxon>
        <taxon>Viteae</taxon>
        <taxon>Vitis</taxon>
    </lineage>
</organism>
<dbReference type="Proteomes" id="UP000288805">
    <property type="component" value="Unassembled WGS sequence"/>
</dbReference>
<dbReference type="InterPro" id="IPR043502">
    <property type="entry name" value="DNA/RNA_pol_sf"/>
</dbReference>
<gene>
    <name evidence="3" type="primary">VvCHDp000001_1274</name>
    <name evidence="3" type="ORF">CK203_000935</name>
</gene>
<evidence type="ECO:0000313" key="3">
    <source>
        <dbReference type="EMBL" id="RVX23263.1"/>
    </source>
</evidence>
<evidence type="ECO:0000256" key="1">
    <source>
        <dbReference type="SAM" id="MobiDB-lite"/>
    </source>
</evidence>
<dbReference type="Pfam" id="PF00078">
    <property type="entry name" value="RVT_1"/>
    <property type="match status" value="1"/>
</dbReference>
<comment type="caution">
    <text evidence="3">The sequence shown here is derived from an EMBL/GenBank/DDBJ whole genome shotgun (WGS) entry which is preliminary data.</text>
</comment>
<feature type="region of interest" description="Disordered" evidence="1">
    <location>
        <begin position="754"/>
        <end position="787"/>
    </location>
</feature>
<dbReference type="PANTHER" id="PTHR33116:SF78">
    <property type="entry name" value="OS12G0587133 PROTEIN"/>
    <property type="match status" value="1"/>
</dbReference>
<dbReference type="PANTHER" id="PTHR33116">
    <property type="entry name" value="REVERSE TRANSCRIPTASE ZINC-BINDING DOMAIN-CONTAINING PROTEIN-RELATED-RELATED"/>
    <property type="match status" value="1"/>
</dbReference>
<dbReference type="EMBL" id="QGNW01000001">
    <property type="protein sequence ID" value="RVX23263.1"/>
    <property type="molecule type" value="Genomic_DNA"/>
</dbReference>
<dbReference type="AlphaFoldDB" id="A0A438KPY1"/>
<evidence type="ECO:0000259" key="2">
    <source>
        <dbReference type="PROSITE" id="PS50878"/>
    </source>
</evidence>
<protein>
    <submittedName>
        <fullName evidence="3">Putative ribonuclease H protein</fullName>
    </submittedName>
</protein>
<feature type="domain" description="Reverse transcriptase" evidence="2">
    <location>
        <begin position="1"/>
        <end position="264"/>
    </location>
</feature>
<name>A0A438KPY1_VITVI</name>
<dbReference type="PROSITE" id="PS50878">
    <property type="entry name" value="RT_POL"/>
    <property type="match status" value="1"/>
</dbReference>
<proteinExistence type="predicted"/>
<dbReference type="Pfam" id="PF13966">
    <property type="entry name" value="zf-RVT"/>
    <property type="match status" value="1"/>
</dbReference>
<dbReference type="InterPro" id="IPR000477">
    <property type="entry name" value="RT_dom"/>
</dbReference>
<evidence type="ECO:0000313" key="4">
    <source>
        <dbReference type="Proteomes" id="UP000288805"/>
    </source>
</evidence>
<sequence>MLEAPFTEGEVQLALMEMNGDKAPGPDGFSVFFGNAAGISSRRKYWRCLRSFMTRICSLRVLTTLFWQILDASLIANEVIDNWNKKGDNGVICKLDIEKAYDSINWQFLLKVMEKMGFGAKWLRWMWWCISTAKFSVMVNGTPAGFFSSSKGLRQGDPLSPYLFVMGMEVLSVLIRRAMEEGFISGCKIQRDRGRAVHIAHLLFADDTIVFCEAKKEYLTNLSWILFWFEAASGLRINLAKSEIIPVGEVQRIEELAVELGCRVGQLPTVYLVVPNKAAYGWDGVEEKMRRRLALWKSQYISKGGRITLIKSSMVSMPVYQMSLFRMPISVARRLEKLQRDFLWGEGGHMERKAHLVKWEVVCGDKVNGGLGIRKFTIMNEALLGKWTWRFASDKEALWKQVLVAKYGQEDYGWRTKKVVGACGVGVWKEILKEAGWCWDKMVFNVGKGNKIRFWTDVWCGDAALSQRFPYLYILVANRNAIVEDLWDQNVGEGGWNLRFIRDFNDWEVEMVGELLQALRGLRITWEDDSVSWKGGGSGQFRVKDAYSWLDRPMDVNFPKNKIWVGRVPNKIMFFAWEATWGKILTLDRLQKRGWQLPNRCFLCACEAESVDHILIHCTVARVLWDLVLGLVGVKWVFPNTVKERIRIWSANKRCDTSIPSPPLPSILKSPSLALFTILMSASIAKKPRKKVRGEYYSALAIFRNSQEAYEAFENIRGTQGKDSSGRSQKSVSFQLGTGATASLYVRKMAHNDSLGQVSSRKRSPQVEEISGDSKKLKTEEKTGDKEMMVDTNQCEDHMKEIERLKAVLSQRDNEISTLHKIITSLTRKQGL</sequence>
<dbReference type="SUPFAM" id="SSF56672">
    <property type="entry name" value="DNA/RNA polymerases"/>
    <property type="match status" value="1"/>
</dbReference>
<dbReference type="InterPro" id="IPR026960">
    <property type="entry name" value="RVT-Znf"/>
</dbReference>